<feature type="transmembrane region" description="Helical" evidence="1">
    <location>
        <begin position="145"/>
        <end position="164"/>
    </location>
</feature>
<dbReference type="AlphaFoldDB" id="A0A177WZL4"/>
<organism evidence="2 3">
    <name type="scientific">Batrachochytrium dendrobatidis (strain JEL423)</name>
    <dbReference type="NCBI Taxonomy" id="403673"/>
    <lineage>
        <taxon>Eukaryota</taxon>
        <taxon>Fungi</taxon>
        <taxon>Fungi incertae sedis</taxon>
        <taxon>Chytridiomycota</taxon>
        <taxon>Chytridiomycota incertae sedis</taxon>
        <taxon>Chytridiomycetes</taxon>
        <taxon>Rhizophydiales</taxon>
        <taxon>Rhizophydiales incertae sedis</taxon>
        <taxon>Batrachochytrium</taxon>
    </lineage>
</organism>
<proteinExistence type="predicted"/>
<feature type="transmembrane region" description="Helical" evidence="1">
    <location>
        <begin position="58"/>
        <end position="77"/>
    </location>
</feature>
<gene>
    <name evidence="2" type="ORF">BDEG_28038</name>
</gene>
<keyword evidence="1" id="KW-1133">Transmembrane helix</keyword>
<dbReference type="EMBL" id="DS022313">
    <property type="protein sequence ID" value="OAJ44850.1"/>
    <property type="molecule type" value="Genomic_DNA"/>
</dbReference>
<reference evidence="2 3" key="1">
    <citation type="submission" date="2006-10" db="EMBL/GenBank/DDBJ databases">
        <title>The Genome Sequence of Batrachochytrium dendrobatidis JEL423.</title>
        <authorList>
            <consortium name="The Broad Institute Genome Sequencing Platform"/>
            <person name="Birren B."/>
            <person name="Lander E."/>
            <person name="Galagan J."/>
            <person name="Cuomo C."/>
            <person name="Devon K."/>
            <person name="Jaffe D."/>
            <person name="Butler J."/>
            <person name="Alvarez P."/>
            <person name="Gnerre S."/>
            <person name="Grabherr M."/>
            <person name="Kleber M."/>
            <person name="Mauceli E."/>
            <person name="Brockman W."/>
            <person name="Young S."/>
            <person name="LaButti K."/>
            <person name="Sykes S."/>
            <person name="DeCaprio D."/>
            <person name="Crawford M."/>
            <person name="Koehrsen M."/>
            <person name="Engels R."/>
            <person name="Montgomery P."/>
            <person name="Pearson M."/>
            <person name="Howarth C."/>
            <person name="Larson L."/>
            <person name="White J."/>
            <person name="O'Leary S."/>
            <person name="Kodira C."/>
            <person name="Zeng Q."/>
            <person name="Yandava C."/>
            <person name="Alvarado L."/>
            <person name="Longcore J."/>
            <person name="James T."/>
        </authorList>
    </citation>
    <scope>NUCLEOTIDE SEQUENCE [LARGE SCALE GENOMIC DNA]</scope>
    <source>
        <strain evidence="2 3">JEL423</strain>
    </source>
</reference>
<evidence type="ECO:0000313" key="3">
    <source>
        <dbReference type="Proteomes" id="UP000077115"/>
    </source>
</evidence>
<name>A0A177WZL4_BATDL</name>
<feature type="transmembrane region" description="Helical" evidence="1">
    <location>
        <begin position="89"/>
        <end position="109"/>
    </location>
</feature>
<dbReference type="VEuPathDB" id="FungiDB:BDEG_28038"/>
<feature type="transmembrane region" description="Helical" evidence="1">
    <location>
        <begin position="184"/>
        <end position="204"/>
    </location>
</feature>
<reference evidence="2 3" key="2">
    <citation type="submission" date="2016-05" db="EMBL/GenBank/DDBJ databases">
        <title>Lineage-specific infection strategies underlie the spectrum of fungal disease in amphibians.</title>
        <authorList>
            <person name="Cuomo C.A."/>
            <person name="Farrer R.A."/>
            <person name="James T."/>
            <person name="Longcore J."/>
            <person name="Birren B."/>
        </authorList>
    </citation>
    <scope>NUCLEOTIDE SEQUENCE [LARGE SCALE GENOMIC DNA]</scope>
    <source>
        <strain evidence="2 3">JEL423</strain>
    </source>
</reference>
<keyword evidence="1" id="KW-0812">Transmembrane</keyword>
<protein>
    <submittedName>
        <fullName evidence="2">Uncharacterized protein</fullName>
    </submittedName>
</protein>
<dbReference type="Proteomes" id="UP000077115">
    <property type="component" value="Unassembled WGS sequence"/>
</dbReference>
<feature type="transmembrane region" description="Helical" evidence="1">
    <location>
        <begin position="224"/>
        <end position="245"/>
    </location>
</feature>
<feature type="transmembrane region" description="Helical" evidence="1">
    <location>
        <begin position="251"/>
        <end position="275"/>
    </location>
</feature>
<evidence type="ECO:0000313" key="2">
    <source>
        <dbReference type="EMBL" id="OAJ44850.1"/>
    </source>
</evidence>
<evidence type="ECO:0000256" key="1">
    <source>
        <dbReference type="SAM" id="Phobius"/>
    </source>
</evidence>
<sequence length="300" mass="33595">MTGLKNMIQKASMYSNKHDTYSTIVYSAATTKIEITVFHFPVSSNTPKQNYRSRLPQIAAILIVIESGCSIFYNNPYISNEIYYLSDGIAWTCDIAIRLCLINFMYYRFRGLYGRRLPRLPSRSNSIIKSRLESYRAFFSDIPRLVFMLVALLQVISCGMAIYSDIGTVAGVYTSNGEVSFGSVYILVDLSVSLLDASVCVQIWRLKASKAGAKLNQIEFVRAFIAIVCCAITTVSEAIIFSMGYDRQWEVYFILTSARIVFSEIFNSSLLAGLIDQTPSRVAKLSTQKNAQAVESNSKC</sequence>
<accession>A0A177WZL4</accession>
<dbReference type="OrthoDB" id="10448364at2759"/>
<keyword evidence="1" id="KW-0472">Membrane</keyword>